<dbReference type="InParanoid" id="A0A0C2WPV4"/>
<gene>
    <name evidence="1" type="ORF">M378DRAFT_24917</name>
</gene>
<evidence type="ECO:0000313" key="1">
    <source>
        <dbReference type="EMBL" id="KIL63687.1"/>
    </source>
</evidence>
<dbReference type="Proteomes" id="UP000054549">
    <property type="component" value="Unassembled WGS sequence"/>
</dbReference>
<keyword evidence="2" id="KW-1185">Reference proteome</keyword>
<dbReference type="HOGENOM" id="CLU_2704320_0_0_1"/>
<name>A0A0C2WPV4_AMAMK</name>
<dbReference type="AlphaFoldDB" id="A0A0C2WPV4"/>
<protein>
    <submittedName>
        <fullName evidence="1">Uncharacterized protein</fullName>
    </submittedName>
</protein>
<reference evidence="1 2" key="1">
    <citation type="submission" date="2014-04" db="EMBL/GenBank/DDBJ databases">
        <title>Evolutionary Origins and Diversification of the Mycorrhizal Mutualists.</title>
        <authorList>
            <consortium name="DOE Joint Genome Institute"/>
            <consortium name="Mycorrhizal Genomics Consortium"/>
            <person name="Kohler A."/>
            <person name="Kuo A."/>
            <person name="Nagy L.G."/>
            <person name="Floudas D."/>
            <person name="Copeland A."/>
            <person name="Barry K.W."/>
            <person name="Cichocki N."/>
            <person name="Veneault-Fourrey C."/>
            <person name="LaButti K."/>
            <person name="Lindquist E.A."/>
            <person name="Lipzen A."/>
            <person name="Lundell T."/>
            <person name="Morin E."/>
            <person name="Murat C."/>
            <person name="Riley R."/>
            <person name="Ohm R."/>
            <person name="Sun H."/>
            <person name="Tunlid A."/>
            <person name="Henrissat B."/>
            <person name="Grigoriev I.V."/>
            <person name="Hibbett D.S."/>
            <person name="Martin F."/>
        </authorList>
    </citation>
    <scope>NUCLEOTIDE SEQUENCE [LARGE SCALE GENOMIC DNA]</scope>
    <source>
        <strain evidence="1 2">Koide BX008</strain>
    </source>
</reference>
<accession>A0A0C2WPV4</accession>
<evidence type="ECO:0000313" key="2">
    <source>
        <dbReference type="Proteomes" id="UP000054549"/>
    </source>
</evidence>
<sequence length="73" mass="8261">MRRCILIDHYHHFTVTQCGSFCCINRTRRSVSKTIPPQVHPFSKPGAGHLVFLPSLIKCRTVSVQFVATNIAH</sequence>
<organism evidence="1 2">
    <name type="scientific">Amanita muscaria (strain Koide BX008)</name>
    <dbReference type="NCBI Taxonomy" id="946122"/>
    <lineage>
        <taxon>Eukaryota</taxon>
        <taxon>Fungi</taxon>
        <taxon>Dikarya</taxon>
        <taxon>Basidiomycota</taxon>
        <taxon>Agaricomycotina</taxon>
        <taxon>Agaricomycetes</taxon>
        <taxon>Agaricomycetidae</taxon>
        <taxon>Agaricales</taxon>
        <taxon>Pluteineae</taxon>
        <taxon>Amanitaceae</taxon>
        <taxon>Amanita</taxon>
    </lineage>
</organism>
<dbReference type="EMBL" id="KN818256">
    <property type="protein sequence ID" value="KIL63687.1"/>
    <property type="molecule type" value="Genomic_DNA"/>
</dbReference>
<proteinExistence type="predicted"/>